<protein>
    <submittedName>
        <fullName evidence="4">Response regulator</fullName>
    </submittedName>
</protein>
<evidence type="ECO:0000259" key="3">
    <source>
        <dbReference type="PROSITE" id="PS50112"/>
    </source>
</evidence>
<dbReference type="PROSITE" id="PS50110">
    <property type="entry name" value="RESPONSE_REGULATORY"/>
    <property type="match status" value="1"/>
</dbReference>
<gene>
    <name evidence="4" type="ORF">L1994_00775</name>
</gene>
<feature type="modified residue" description="4-aspartylphosphate" evidence="1">
    <location>
        <position position="60"/>
    </location>
</feature>
<feature type="domain" description="Response regulatory" evidence="2">
    <location>
        <begin position="10"/>
        <end position="125"/>
    </location>
</feature>
<dbReference type="SMART" id="SM00448">
    <property type="entry name" value="REC"/>
    <property type="match status" value="1"/>
</dbReference>
<proteinExistence type="predicted"/>
<evidence type="ECO:0000259" key="2">
    <source>
        <dbReference type="PROSITE" id="PS50110"/>
    </source>
</evidence>
<dbReference type="SUPFAM" id="SSF55785">
    <property type="entry name" value="PYP-like sensor domain (PAS domain)"/>
    <property type="match status" value="1"/>
</dbReference>
<dbReference type="InterPro" id="IPR052048">
    <property type="entry name" value="ST_Response_Regulator"/>
</dbReference>
<dbReference type="CDD" id="cd00130">
    <property type="entry name" value="PAS"/>
    <property type="match status" value="1"/>
</dbReference>
<dbReference type="CDD" id="cd17534">
    <property type="entry name" value="REC_DC-like"/>
    <property type="match status" value="1"/>
</dbReference>
<dbReference type="KEGG" id="manq:L1994_00775"/>
<feature type="domain" description="PAS" evidence="3">
    <location>
        <begin position="136"/>
        <end position="213"/>
    </location>
</feature>
<evidence type="ECO:0000256" key="1">
    <source>
        <dbReference type="PROSITE-ProRule" id="PRU00169"/>
    </source>
</evidence>
<keyword evidence="5" id="KW-1185">Reference proteome</keyword>
<accession>A0AAF0FT17</accession>
<dbReference type="PANTHER" id="PTHR43228">
    <property type="entry name" value="TWO-COMPONENT RESPONSE REGULATOR"/>
    <property type="match status" value="1"/>
</dbReference>
<dbReference type="Gene3D" id="3.30.450.20">
    <property type="entry name" value="PAS domain"/>
    <property type="match status" value="1"/>
</dbReference>
<dbReference type="Gene3D" id="3.40.50.2300">
    <property type="match status" value="1"/>
</dbReference>
<dbReference type="InterPro" id="IPR001789">
    <property type="entry name" value="Sig_transdc_resp-reg_receiver"/>
</dbReference>
<name>A0AAF0FT17_9EURY</name>
<dbReference type="GO" id="GO:0000160">
    <property type="term" value="P:phosphorelay signal transduction system"/>
    <property type="evidence" value="ECO:0007669"/>
    <property type="project" value="InterPro"/>
</dbReference>
<dbReference type="AlphaFoldDB" id="A0AAF0FT17"/>
<reference evidence="4" key="1">
    <citation type="submission" date="2022-01" db="EMBL/GenBank/DDBJ databases">
        <title>Complete genome of Methanomicrobium antiquum DSM 21220.</title>
        <authorList>
            <person name="Chen S.-C."/>
            <person name="You Y.-T."/>
            <person name="Zhou Y.-Z."/>
            <person name="Lai M.-C."/>
        </authorList>
    </citation>
    <scope>NUCLEOTIDE SEQUENCE</scope>
    <source>
        <strain evidence="4">DSM 21220</strain>
    </source>
</reference>
<dbReference type="InterPro" id="IPR011006">
    <property type="entry name" value="CheY-like_superfamily"/>
</dbReference>
<organism evidence="4 5">
    <name type="scientific">Methanomicrobium antiquum</name>
    <dbReference type="NCBI Taxonomy" id="487686"/>
    <lineage>
        <taxon>Archaea</taxon>
        <taxon>Methanobacteriati</taxon>
        <taxon>Methanobacteriota</taxon>
        <taxon>Stenosarchaea group</taxon>
        <taxon>Methanomicrobia</taxon>
        <taxon>Methanomicrobiales</taxon>
        <taxon>Methanomicrobiaceae</taxon>
        <taxon>Methanomicrobium</taxon>
    </lineage>
</organism>
<keyword evidence="1" id="KW-0597">Phosphoprotein</keyword>
<dbReference type="SUPFAM" id="SSF52172">
    <property type="entry name" value="CheY-like"/>
    <property type="match status" value="1"/>
</dbReference>
<sequence>MSQTKKDKKKILIVEDDNLIASLIESFLVKKDYAVVGKVSSGEDAINMAIKHLPDLILMDIQLDGKIDGILATKYISSMFKIPVLFVSGEENEQTFSKAAEASPAGYIIKPFTANDIYSNIEIAIKNSRLKRTSKSNYELPAILAYKSMSENDAYFLLDDKGRIIFFNPYAEHMINKTISQVALSSINNYLAFYDIQTREPIPDTFKNAVRESNFFGRKTKIAVKLAKGNFRPVVVSSFVVNDSFENHLGTLFKVHLKARDEM</sequence>
<dbReference type="Proteomes" id="UP001218895">
    <property type="component" value="Chromosome"/>
</dbReference>
<dbReference type="InterPro" id="IPR000014">
    <property type="entry name" value="PAS"/>
</dbReference>
<dbReference type="EMBL" id="CP091092">
    <property type="protein sequence ID" value="WFN38024.1"/>
    <property type="molecule type" value="Genomic_DNA"/>
</dbReference>
<evidence type="ECO:0000313" key="5">
    <source>
        <dbReference type="Proteomes" id="UP001218895"/>
    </source>
</evidence>
<dbReference type="InterPro" id="IPR035965">
    <property type="entry name" value="PAS-like_dom_sf"/>
</dbReference>
<evidence type="ECO:0000313" key="4">
    <source>
        <dbReference type="EMBL" id="WFN38024.1"/>
    </source>
</evidence>
<dbReference type="PROSITE" id="PS50112">
    <property type="entry name" value="PAS"/>
    <property type="match status" value="1"/>
</dbReference>
<dbReference type="PANTHER" id="PTHR43228:SF6">
    <property type="entry name" value="RESPONSE REGULATOR RECEIVER"/>
    <property type="match status" value="1"/>
</dbReference>
<dbReference type="Pfam" id="PF00072">
    <property type="entry name" value="Response_reg"/>
    <property type="match status" value="1"/>
</dbReference>